<gene>
    <name evidence="6" type="ORF">SeLEV6574_g02292</name>
    <name evidence="7" type="ORF">SeMB42_g02027</name>
</gene>
<dbReference type="PANTHER" id="PTHR13408">
    <property type="entry name" value="DNA-DIRECTED RNA POLYMERASE III"/>
    <property type="match status" value="1"/>
</dbReference>
<feature type="compositionally biased region" description="Pro residues" evidence="5">
    <location>
        <begin position="48"/>
        <end position="69"/>
    </location>
</feature>
<keyword evidence="8" id="KW-1185">Reference proteome</keyword>
<feature type="compositionally biased region" description="Polar residues" evidence="5">
    <location>
        <begin position="400"/>
        <end position="411"/>
    </location>
</feature>
<feature type="region of interest" description="Disordered" evidence="5">
    <location>
        <begin position="382"/>
        <end position="429"/>
    </location>
</feature>
<organism evidence="7 8">
    <name type="scientific">Synchytrium endobioticum</name>
    <dbReference type="NCBI Taxonomy" id="286115"/>
    <lineage>
        <taxon>Eukaryota</taxon>
        <taxon>Fungi</taxon>
        <taxon>Fungi incertae sedis</taxon>
        <taxon>Chytridiomycota</taxon>
        <taxon>Chytridiomycota incertae sedis</taxon>
        <taxon>Chytridiomycetes</taxon>
        <taxon>Synchytriales</taxon>
        <taxon>Synchytriaceae</taxon>
        <taxon>Synchytrium</taxon>
    </lineage>
</organism>
<evidence type="ECO:0000313" key="8">
    <source>
        <dbReference type="Proteomes" id="UP000317494"/>
    </source>
</evidence>
<evidence type="ECO:0000313" key="9">
    <source>
        <dbReference type="Proteomes" id="UP000320475"/>
    </source>
</evidence>
<dbReference type="EMBL" id="QEAM01000062">
    <property type="protein sequence ID" value="TPX48025.1"/>
    <property type="molecule type" value="Genomic_DNA"/>
</dbReference>
<dbReference type="EMBL" id="QEAN01000058">
    <property type="protein sequence ID" value="TPX51135.1"/>
    <property type="molecule type" value="Genomic_DNA"/>
</dbReference>
<sequence>MENGSLSGHEGERRGPDENSCSDNQNDAKKSAPPTPTVLGEPRKPGTMMPPPEPQPSDTPSTPSAPSPPFIKQEPGSTSPVLSPSSSPASTTTPSLQPPLMTHAPSIAAPPIAPGKAAGKGPKGAADVKPVLLPKSSSASSAASSKFMPSLAKAKKAAQLRLEKEAKIKSEYENDVIMTEAHADKDSRKKKERQFQQTTASGPWAQGPAAKATSKKPAGNIVGGGGRASNVIVKSEPGLESAGFGLMGKTAAKRGVGGNLTFGTNAYGDQDEQDEYDGLYAAFRGLDLEDDVTPDILDPLVIRARREHLAERLKKSRMDVSMMEEENGQVNYVDDQWPGNDDEIACEDLKHHGKFGFWAMPSKLPVPLKNALGRASDDGVVVKKEKGSGGDVKVKAEPGFSNSTSAGSSNILPPKKRENPPPQGGQIGKVVTRRSGKMELHLGDYIFDLTNAPPAEFLQKVALFEMGDTGDFAEGFLLGDVGNRYVVSPSIEYLLQRVNVSV</sequence>
<evidence type="ECO:0000313" key="7">
    <source>
        <dbReference type="EMBL" id="TPX51135.1"/>
    </source>
</evidence>
<dbReference type="STRING" id="286115.A0A507DIM5"/>
<keyword evidence="2" id="KW-0240">DNA-directed RNA polymerase</keyword>
<dbReference type="OrthoDB" id="5836119at2759"/>
<comment type="subcellular location">
    <subcellularLocation>
        <location evidence="1">Nucleus</location>
    </subcellularLocation>
</comment>
<dbReference type="PANTHER" id="PTHR13408:SF0">
    <property type="entry name" value="DNA-DIRECTED RNA POLYMERASE III SUBUNIT RPC4"/>
    <property type="match status" value="1"/>
</dbReference>
<dbReference type="Proteomes" id="UP000320475">
    <property type="component" value="Unassembled WGS sequence"/>
</dbReference>
<dbReference type="GO" id="GO:0042797">
    <property type="term" value="P:tRNA transcription by RNA polymerase III"/>
    <property type="evidence" value="ECO:0007669"/>
    <property type="project" value="TreeGrafter"/>
</dbReference>
<dbReference type="InterPro" id="IPR007811">
    <property type="entry name" value="RPC4"/>
</dbReference>
<evidence type="ECO:0000256" key="1">
    <source>
        <dbReference type="ARBA" id="ARBA00004123"/>
    </source>
</evidence>
<keyword evidence="3" id="KW-0804">Transcription</keyword>
<feature type="compositionally biased region" description="Low complexity" evidence="5">
    <location>
        <begin position="136"/>
        <end position="145"/>
    </location>
</feature>
<feature type="compositionally biased region" description="Low complexity" evidence="5">
    <location>
        <begin position="75"/>
        <end position="125"/>
    </location>
</feature>
<keyword evidence="4" id="KW-0539">Nucleus</keyword>
<evidence type="ECO:0008006" key="10">
    <source>
        <dbReference type="Google" id="ProtNLM"/>
    </source>
</evidence>
<evidence type="ECO:0000256" key="4">
    <source>
        <dbReference type="ARBA" id="ARBA00023242"/>
    </source>
</evidence>
<evidence type="ECO:0000256" key="2">
    <source>
        <dbReference type="ARBA" id="ARBA00022478"/>
    </source>
</evidence>
<evidence type="ECO:0000256" key="3">
    <source>
        <dbReference type="ARBA" id="ARBA00023163"/>
    </source>
</evidence>
<name>A0A507DIM5_9FUNG</name>
<dbReference type="AlphaFoldDB" id="A0A507DIM5"/>
<protein>
    <recommendedName>
        <fullName evidence="10">DNA-directed RNA polymerase III subunit RPC4</fullName>
    </recommendedName>
</protein>
<comment type="caution">
    <text evidence="7">The sequence shown here is derived from an EMBL/GenBank/DDBJ whole genome shotgun (WGS) entry which is preliminary data.</text>
</comment>
<feature type="compositionally biased region" description="Basic and acidic residues" evidence="5">
    <location>
        <begin position="382"/>
        <end position="396"/>
    </location>
</feature>
<dbReference type="Pfam" id="PF05132">
    <property type="entry name" value="RNA_pol_Rpc4"/>
    <property type="match status" value="1"/>
</dbReference>
<dbReference type="Proteomes" id="UP000317494">
    <property type="component" value="Unassembled WGS sequence"/>
</dbReference>
<feature type="region of interest" description="Disordered" evidence="5">
    <location>
        <begin position="179"/>
        <end position="222"/>
    </location>
</feature>
<reference evidence="8 9" key="1">
    <citation type="journal article" date="2019" name="Sci. Rep.">
        <title>Comparative genomics of chytrid fungi reveal insights into the obligate biotrophic and pathogenic lifestyle of Synchytrium endobioticum.</title>
        <authorList>
            <person name="van de Vossenberg B.T.L.H."/>
            <person name="Warris S."/>
            <person name="Nguyen H.D.T."/>
            <person name="van Gent-Pelzer M.P.E."/>
            <person name="Joly D.L."/>
            <person name="van de Geest H.C."/>
            <person name="Bonants P.J.M."/>
            <person name="Smith D.S."/>
            <person name="Levesque C.A."/>
            <person name="van der Lee T.A.J."/>
        </authorList>
    </citation>
    <scope>NUCLEOTIDE SEQUENCE [LARGE SCALE GENOMIC DNA]</scope>
    <source>
        <strain evidence="6 9">LEV6574</strain>
        <strain evidence="7 8">MB42</strain>
    </source>
</reference>
<dbReference type="GO" id="GO:0005666">
    <property type="term" value="C:RNA polymerase III complex"/>
    <property type="evidence" value="ECO:0007669"/>
    <property type="project" value="InterPro"/>
</dbReference>
<evidence type="ECO:0000313" key="6">
    <source>
        <dbReference type="EMBL" id="TPX48025.1"/>
    </source>
</evidence>
<dbReference type="GO" id="GO:0003677">
    <property type="term" value="F:DNA binding"/>
    <property type="evidence" value="ECO:0007669"/>
    <property type="project" value="InterPro"/>
</dbReference>
<proteinExistence type="predicted"/>
<feature type="region of interest" description="Disordered" evidence="5">
    <location>
        <begin position="1"/>
        <end position="160"/>
    </location>
</feature>
<accession>A0A507DIM5</accession>
<evidence type="ECO:0000256" key="5">
    <source>
        <dbReference type="SAM" id="MobiDB-lite"/>
    </source>
</evidence>
<dbReference type="VEuPathDB" id="FungiDB:SeMB42_g02027"/>